<dbReference type="PROSITE" id="PS51257">
    <property type="entry name" value="PROKAR_LIPOPROTEIN"/>
    <property type="match status" value="1"/>
</dbReference>
<dbReference type="Gene3D" id="2.40.70.10">
    <property type="entry name" value="Acid Proteases"/>
    <property type="match status" value="2"/>
</dbReference>
<dbReference type="InterPro" id="IPR021109">
    <property type="entry name" value="Peptidase_aspartic_dom_sf"/>
</dbReference>
<dbReference type="CDD" id="cd05483">
    <property type="entry name" value="retropepsin_like_bacteria"/>
    <property type="match status" value="1"/>
</dbReference>
<keyword evidence="3" id="KW-1185">Reference proteome</keyword>
<dbReference type="InterPro" id="IPR034122">
    <property type="entry name" value="Retropepsin-like_bacterial"/>
</dbReference>
<feature type="signal peptide" evidence="1">
    <location>
        <begin position="1"/>
        <end position="23"/>
    </location>
</feature>
<dbReference type="InterPro" id="IPR001969">
    <property type="entry name" value="Aspartic_peptidase_AS"/>
</dbReference>
<evidence type="ECO:0000313" key="3">
    <source>
        <dbReference type="Proteomes" id="UP000003688"/>
    </source>
</evidence>
<keyword evidence="1" id="KW-0732">Signal</keyword>
<dbReference type="Proteomes" id="UP000003688">
    <property type="component" value="Unassembled WGS sequence"/>
</dbReference>
<dbReference type="SUPFAM" id="SSF50630">
    <property type="entry name" value="Acid proteases"/>
    <property type="match status" value="2"/>
</dbReference>
<feature type="chain" id="PRO_5002893326" description="Peptidase A2 domain-containing protein" evidence="1">
    <location>
        <begin position="24"/>
        <end position="306"/>
    </location>
</feature>
<proteinExistence type="predicted"/>
<reference evidence="2 3" key="1">
    <citation type="journal article" date="2011" name="J. Bacteriol.">
        <title>Genome sequence of 'Pedosphaera parvula' Ellin514, an aerobic Verrucomicrobial isolate from pasture soil.</title>
        <authorList>
            <person name="Kant R."/>
            <person name="van Passel M.W."/>
            <person name="Sangwan P."/>
            <person name="Palva A."/>
            <person name="Lucas S."/>
            <person name="Copeland A."/>
            <person name="Lapidus A."/>
            <person name="Glavina Del Rio T."/>
            <person name="Dalin E."/>
            <person name="Tice H."/>
            <person name="Bruce D."/>
            <person name="Goodwin L."/>
            <person name="Pitluck S."/>
            <person name="Chertkov O."/>
            <person name="Larimer F.W."/>
            <person name="Land M.L."/>
            <person name="Hauser L."/>
            <person name="Brettin T.S."/>
            <person name="Detter J.C."/>
            <person name="Han S."/>
            <person name="de Vos W.M."/>
            <person name="Janssen P.H."/>
            <person name="Smidt H."/>
        </authorList>
    </citation>
    <scope>NUCLEOTIDE SEQUENCE [LARGE SCALE GENOMIC DNA]</scope>
    <source>
        <strain evidence="2 3">Ellin514</strain>
    </source>
</reference>
<dbReference type="Pfam" id="PF13650">
    <property type="entry name" value="Asp_protease_2"/>
    <property type="match status" value="1"/>
</dbReference>
<accession>B9XN46</accession>
<protein>
    <recommendedName>
        <fullName evidence="4">Peptidase A2 domain-containing protein</fullName>
    </recommendedName>
</protein>
<evidence type="ECO:0000313" key="2">
    <source>
        <dbReference type="EMBL" id="EEF58708.1"/>
    </source>
</evidence>
<comment type="caution">
    <text evidence="2">The sequence shown here is derived from an EMBL/GenBank/DDBJ whole genome shotgun (WGS) entry which is preliminary data.</text>
</comment>
<dbReference type="EMBL" id="ABOX02000038">
    <property type="protein sequence ID" value="EEF58708.1"/>
    <property type="molecule type" value="Genomic_DNA"/>
</dbReference>
<dbReference type="Pfam" id="PF13975">
    <property type="entry name" value="gag-asp_proteas"/>
    <property type="match status" value="1"/>
</dbReference>
<dbReference type="GO" id="GO:0006508">
    <property type="term" value="P:proteolysis"/>
    <property type="evidence" value="ECO:0007669"/>
    <property type="project" value="InterPro"/>
</dbReference>
<dbReference type="PROSITE" id="PS00141">
    <property type="entry name" value="ASP_PROTEASE"/>
    <property type="match status" value="1"/>
</dbReference>
<gene>
    <name evidence="2" type="ORF">Cflav_PD1804</name>
</gene>
<dbReference type="STRING" id="320771.Cflav_PD1804"/>
<dbReference type="AlphaFoldDB" id="B9XN46"/>
<organism evidence="2 3">
    <name type="scientific">Pedosphaera parvula (strain Ellin514)</name>
    <dbReference type="NCBI Taxonomy" id="320771"/>
    <lineage>
        <taxon>Bacteria</taxon>
        <taxon>Pseudomonadati</taxon>
        <taxon>Verrucomicrobiota</taxon>
        <taxon>Pedosphaerae</taxon>
        <taxon>Pedosphaerales</taxon>
        <taxon>Pedosphaeraceae</taxon>
        <taxon>Pedosphaera</taxon>
    </lineage>
</organism>
<sequence precursor="true">MISVKISMWLGLCLLLTSCRAPQATPQMEPYEPYLLMNRESVTVPLTNGSNLQWLVNAVVNGQPGVFILDTGAEFTSITPEFAGKLGLSEPDSSARFTKISSTGQKIQNVPISSFRLGGLEYFNFYAAIINLNHINQALHSQIAGIIGNNLLNQTAYTIDWKRNALTLTTRLIKPPPNAIAISIRTNRVYCPVSVNGRKLEFALDTGSYRCLLSQKEMARLAIEAGKQSVVEAPEIDIEKALNQEHTVVSLDQFKFGFIERRNFPIMIWDHSVLGMDLLQSYILTVDARRNWLLLTKEPSPLVFDR</sequence>
<evidence type="ECO:0008006" key="4">
    <source>
        <dbReference type="Google" id="ProtNLM"/>
    </source>
</evidence>
<name>B9XN46_PEDPL</name>
<dbReference type="GO" id="GO:0004190">
    <property type="term" value="F:aspartic-type endopeptidase activity"/>
    <property type="evidence" value="ECO:0007669"/>
    <property type="project" value="InterPro"/>
</dbReference>
<evidence type="ECO:0000256" key="1">
    <source>
        <dbReference type="SAM" id="SignalP"/>
    </source>
</evidence>